<dbReference type="AlphaFoldDB" id="A0A6J6IFN8"/>
<proteinExistence type="predicted"/>
<dbReference type="EMBL" id="CAEZUP010000121">
    <property type="protein sequence ID" value="CAB4623204.1"/>
    <property type="molecule type" value="Genomic_DNA"/>
</dbReference>
<accession>A0A6J6IFN8</accession>
<reference evidence="1" key="1">
    <citation type="submission" date="2020-05" db="EMBL/GenBank/DDBJ databases">
        <authorList>
            <person name="Chiriac C."/>
            <person name="Salcher M."/>
            <person name="Ghai R."/>
            <person name="Kavagutti S V."/>
        </authorList>
    </citation>
    <scope>NUCLEOTIDE SEQUENCE</scope>
</reference>
<organism evidence="1">
    <name type="scientific">freshwater metagenome</name>
    <dbReference type="NCBI Taxonomy" id="449393"/>
    <lineage>
        <taxon>unclassified sequences</taxon>
        <taxon>metagenomes</taxon>
        <taxon>ecological metagenomes</taxon>
    </lineage>
</organism>
<gene>
    <name evidence="1" type="ORF">UFOPK1835_01962</name>
</gene>
<name>A0A6J6IFN8_9ZZZZ</name>
<evidence type="ECO:0000313" key="1">
    <source>
        <dbReference type="EMBL" id="CAB4623204.1"/>
    </source>
</evidence>
<protein>
    <submittedName>
        <fullName evidence="1">Unannotated protein</fullName>
    </submittedName>
</protein>
<sequence>MLVEHPEHVLLVLGVAGERAHAGGRAGRRGVGVTGHERRERTGEGTTFIGIVRKAESHQQGADVGVADAELTEPAGVLADGLGRVVGVADQDLLRREHDLDRVAIALDVERVGVVEEREQVEAGKVAGRIVDVHVFRARVRTVDATRVGRGVPMVDRGVELHAGIGAFPCCLRDLTHQIAGLHGLDDRTVVHGTQMPIGVVDDRLHELVGDPDGVVGVLVLDRGDVGAIEIHVEAGVAQRTGLLLFTALAPDELFDVGMIDVEDDHLGGATGLATRLDGSGRSIGATHEAHGTRSGSAALQVFLRGTDAGEVDAGSRAALEDRAFLDVPVEDRAHAILDREDEARRSLLRNARDTDVEPHRRVEGGALGDDEVLQFVGESLGLVVIDEVAVADSPLGDRVDDTVGNLLEGPFALVGTGGAAEVLLRHDVGGVERPADRELDAELLESDLAGLPVGDAGVATLPLDHVVGMRFAGGEVPADADAGLILGQSHVMSSAR</sequence>